<accession>A0A151AM53</accession>
<proteinExistence type="predicted"/>
<evidence type="ECO:0000313" key="1">
    <source>
        <dbReference type="EMBL" id="KYH28701.1"/>
    </source>
</evidence>
<dbReference type="RefSeq" id="WP_061858549.1">
    <property type="nucleotide sequence ID" value="NZ_LTBB01000008.1"/>
</dbReference>
<dbReference type="PATRIC" id="fig|1121305.3.peg.1716"/>
<dbReference type="EMBL" id="LTBB01000008">
    <property type="protein sequence ID" value="KYH28701.1"/>
    <property type="molecule type" value="Genomic_DNA"/>
</dbReference>
<reference evidence="1 2" key="1">
    <citation type="submission" date="2016-02" db="EMBL/GenBank/DDBJ databases">
        <title>Genome sequence of Clostridium colicanis DSM 13634.</title>
        <authorList>
            <person name="Poehlein A."/>
            <person name="Daniel R."/>
        </authorList>
    </citation>
    <scope>NUCLEOTIDE SEQUENCE [LARGE SCALE GENOMIC DNA]</scope>
    <source>
        <strain evidence="1 2">DSM 13634</strain>
    </source>
</reference>
<protein>
    <recommendedName>
        <fullName evidence="3">DUF3800 domain-containing protein</fullName>
    </recommendedName>
</protein>
<name>A0A151AM53_9CLOT</name>
<evidence type="ECO:0000313" key="2">
    <source>
        <dbReference type="Proteomes" id="UP000075374"/>
    </source>
</evidence>
<organism evidence="1 2">
    <name type="scientific">Clostridium colicanis DSM 13634</name>
    <dbReference type="NCBI Taxonomy" id="1121305"/>
    <lineage>
        <taxon>Bacteria</taxon>
        <taxon>Bacillati</taxon>
        <taxon>Bacillota</taxon>
        <taxon>Clostridia</taxon>
        <taxon>Eubacteriales</taxon>
        <taxon>Clostridiaceae</taxon>
        <taxon>Clostridium</taxon>
    </lineage>
</organism>
<comment type="caution">
    <text evidence="1">The sequence shown here is derived from an EMBL/GenBank/DDBJ whole genome shotgun (WGS) entry which is preliminary data.</text>
</comment>
<gene>
    <name evidence="1" type="ORF">CLCOL_17140</name>
</gene>
<keyword evidence="2" id="KW-1185">Reference proteome</keyword>
<sequence>MNREDFEKRLYISYLDETTVYSFKNVIYHAVVSMTTSKENYIQNIEKGWAEIRRQFNIKDGVCLHFTDIKALLNPKYYERPEKERNLDMEEIFCNNGELLTDKLYDFYIAICDFIKDNDFTIQASGQRYIKSPMFTNKKIKELTNGYWYPLFREHLDAMTYYFIKIAYDEYLENIKTNTNAKYFNKMVKLRYDGDFDLSVRNDFRNAFSHSISNGTKRFTSDAFKDIFDEVRFIDKS</sequence>
<evidence type="ECO:0008006" key="3">
    <source>
        <dbReference type="Google" id="ProtNLM"/>
    </source>
</evidence>
<dbReference type="Proteomes" id="UP000075374">
    <property type="component" value="Unassembled WGS sequence"/>
</dbReference>
<dbReference type="AlphaFoldDB" id="A0A151AM53"/>